<sequence>MKIKKKSGVVSHMIGAFRAFIATATLALGALIVTPAAAGTLQCVPYARQVSGIEIYGNAHTWWNQAEGRYARGHEPREGAVLAFAASRSMPVGHVAMVSKVVSEREVLLTHANWSYRGGIERNVRAIDVSPNNDWTDVRVWYGPIGGLGLRSNPANGFIYPVQASEPAPTIQIAMADRAASTAHAAF</sequence>
<dbReference type="eggNOG" id="COG3942">
    <property type="taxonomic scope" value="Bacteria"/>
</dbReference>
<dbReference type="InterPro" id="IPR038765">
    <property type="entry name" value="Papain-like_cys_pep_sf"/>
</dbReference>
<dbReference type="SUPFAM" id="SSF54001">
    <property type="entry name" value="Cysteine proteinases"/>
    <property type="match status" value="1"/>
</dbReference>
<dbReference type="InterPro" id="IPR007921">
    <property type="entry name" value="CHAP_dom"/>
</dbReference>
<dbReference type="PATRIC" id="fig|1219045.3.peg.2062"/>
<keyword evidence="3" id="KW-1185">Reference proteome</keyword>
<dbReference type="Pfam" id="PF05257">
    <property type="entry name" value="CHAP"/>
    <property type="match status" value="1"/>
</dbReference>
<dbReference type="EMBL" id="JFZA02000014">
    <property type="protein sequence ID" value="KFG90214.1"/>
    <property type="molecule type" value="Genomic_DNA"/>
</dbReference>
<evidence type="ECO:0000313" key="3">
    <source>
        <dbReference type="Proteomes" id="UP000024284"/>
    </source>
</evidence>
<dbReference type="PROSITE" id="PS50911">
    <property type="entry name" value="CHAP"/>
    <property type="match status" value="1"/>
</dbReference>
<evidence type="ECO:0000313" key="2">
    <source>
        <dbReference type="EMBL" id="KFG90214.1"/>
    </source>
</evidence>
<accession>A0A086P9Z6</accession>
<dbReference type="STRING" id="76947.GCA_002080435_02046"/>
<comment type="caution">
    <text evidence="2">The sequence shown here is derived from an EMBL/GenBank/DDBJ whole genome shotgun (WGS) entry which is preliminary data.</text>
</comment>
<reference evidence="2" key="1">
    <citation type="submission" date="2014-08" db="EMBL/GenBank/DDBJ databases">
        <title>Draft genome sequences of Sphingobium herbicidovorans.</title>
        <authorList>
            <person name="Gan H.M."/>
            <person name="Gan H.Y."/>
            <person name="Savka M.A."/>
        </authorList>
    </citation>
    <scope>NUCLEOTIDE SEQUENCE [LARGE SCALE GENOMIC DNA]</scope>
    <source>
        <strain evidence="2">NBRC 16415</strain>
    </source>
</reference>
<name>A0A086P9Z6_SPHHM</name>
<dbReference type="Proteomes" id="UP000024284">
    <property type="component" value="Unassembled WGS sequence"/>
</dbReference>
<evidence type="ECO:0000259" key="1">
    <source>
        <dbReference type="PROSITE" id="PS50911"/>
    </source>
</evidence>
<proteinExistence type="predicted"/>
<gene>
    <name evidence="2" type="ORF">BV98_002017</name>
</gene>
<dbReference type="AlphaFoldDB" id="A0A086P9Z6"/>
<organism evidence="2 3">
    <name type="scientific">Sphingobium herbicidovorans (strain ATCC 700291 / DSM 11019 / CCUG 56400 / KCTC 2939 / LMG 18315 / NBRC 16415 / MH)</name>
    <name type="common">Sphingomonas herbicidovorans</name>
    <dbReference type="NCBI Taxonomy" id="1219045"/>
    <lineage>
        <taxon>Bacteria</taxon>
        <taxon>Pseudomonadati</taxon>
        <taxon>Pseudomonadota</taxon>
        <taxon>Alphaproteobacteria</taxon>
        <taxon>Sphingomonadales</taxon>
        <taxon>Sphingomonadaceae</taxon>
        <taxon>Sphingobium</taxon>
    </lineage>
</organism>
<protein>
    <submittedName>
        <fullName evidence="2">Surface antigen</fullName>
    </submittedName>
</protein>
<dbReference type="Gene3D" id="3.90.1720.10">
    <property type="entry name" value="endopeptidase domain like (from Nostoc punctiforme)"/>
    <property type="match status" value="1"/>
</dbReference>
<feature type="domain" description="Peptidase C51" evidence="1">
    <location>
        <begin position="18"/>
        <end position="139"/>
    </location>
</feature>